<name>A0A1B9GYV3_9TREE</name>
<proteinExistence type="predicted"/>
<organism evidence="2 3">
    <name type="scientific">Kwoniella heveanensis BCC8398</name>
    <dbReference type="NCBI Taxonomy" id="1296120"/>
    <lineage>
        <taxon>Eukaryota</taxon>
        <taxon>Fungi</taxon>
        <taxon>Dikarya</taxon>
        <taxon>Basidiomycota</taxon>
        <taxon>Agaricomycotina</taxon>
        <taxon>Tremellomycetes</taxon>
        <taxon>Tremellales</taxon>
        <taxon>Cryptococcaceae</taxon>
        <taxon>Kwoniella</taxon>
    </lineage>
</organism>
<feature type="compositionally biased region" description="Low complexity" evidence="1">
    <location>
        <begin position="411"/>
        <end position="422"/>
    </location>
</feature>
<feature type="compositionally biased region" description="Low complexity" evidence="1">
    <location>
        <begin position="196"/>
        <end position="209"/>
    </location>
</feature>
<dbReference type="Proteomes" id="UP000092666">
    <property type="component" value="Unassembled WGS sequence"/>
</dbReference>
<feature type="compositionally biased region" description="Low complexity" evidence="1">
    <location>
        <begin position="82"/>
        <end position="95"/>
    </location>
</feature>
<feature type="compositionally biased region" description="Basic and acidic residues" evidence="1">
    <location>
        <begin position="426"/>
        <end position="449"/>
    </location>
</feature>
<feature type="compositionally biased region" description="Low complexity" evidence="1">
    <location>
        <begin position="452"/>
        <end position="461"/>
    </location>
</feature>
<reference evidence="3" key="2">
    <citation type="submission" date="2013-12" db="EMBL/GenBank/DDBJ databases">
        <title>Evolution of pathogenesis and genome organization in the Tremellales.</title>
        <authorList>
            <person name="Cuomo C."/>
            <person name="Litvintseva A."/>
            <person name="Heitman J."/>
            <person name="Chen Y."/>
            <person name="Sun S."/>
            <person name="Springer D."/>
            <person name="Dromer F."/>
            <person name="Young S."/>
            <person name="Zeng Q."/>
            <person name="Chapman S."/>
            <person name="Gujja S."/>
            <person name="Saif S."/>
            <person name="Birren B."/>
        </authorList>
    </citation>
    <scope>NUCLEOTIDE SEQUENCE [LARGE SCALE GENOMIC DNA]</scope>
    <source>
        <strain evidence="3">BCC8398</strain>
    </source>
</reference>
<sequence length="482" mass="50212">MASSSAPPKVKSTKSQSRLKSRSKQSSSSTTASASASTSKPKTKTKTNSNLKSKDAELERKPISAEFVDDEAEESDDDDNNSEGGVAAAAASADSSSDDSDSSSEEEDSEVDLEGIEPRRSSKKTTNPAQSSRASKTLSRYEPPVGMTELKATAAFVSSPFEWEALANKPGVELWAIRVPKDLKPSRLSALSLTVPRSSHPSSSYPSSSTNGSAGGEVKGSFTYKSTSYTLTPAGSSKRLKAHTVVDEEGRQPSAGPGAADSLTMDAGDEGELAVEGGEEMEGMRLLVPRVKQGGKLFVAPLPITRRLILTPDITPSSAQTETGINEAPTAAAAAVPSFLSNGSSTPIVPSSAPSANAKRPQPTHLFKFRNEAYGFNTPGPGPGSDAATTNDRNDGMDVDEVQVPEVPATSAAAAAGEEGSAINGSKDKKEKKDKKDNKDKKDKRRKSEIGTGADAGAEADVAVEDTDKSSPAKKKAKKSKA</sequence>
<protein>
    <recommendedName>
        <fullName evidence="4">DNA-directed RNA polymerase I subunit RPA34.5</fullName>
    </recommendedName>
</protein>
<evidence type="ECO:0008006" key="4">
    <source>
        <dbReference type="Google" id="ProtNLM"/>
    </source>
</evidence>
<feature type="compositionally biased region" description="Polar residues" evidence="1">
    <location>
        <begin position="124"/>
        <end position="138"/>
    </location>
</feature>
<feature type="compositionally biased region" description="Acidic residues" evidence="1">
    <location>
        <begin position="96"/>
        <end position="115"/>
    </location>
</feature>
<gene>
    <name evidence="2" type="ORF">I316_02073</name>
</gene>
<evidence type="ECO:0000256" key="1">
    <source>
        <dbReference type="SAM" id="MobiDB-lite"/>
    </source>
</evidence>
<dbReference type="EMBL" id="KI669496">
    <property type="protein sequence ID" value="OCF36200.1"/>
    <property type="molecule type" value="Genomic_DNA"/>
</dbReference>
<evidence type="ECO:0000313" key="2">
    <source>
        <dbReference type="EMBL" id="OCF36200.1"/>
    </source>
</evidence>
<dbReference type="AlphaFoldDB" id="A0A1B9GYV3"/>
<feature type="compositionally biased region" description="Acidic residues" evidence="1">
    <location>
        <begin position="67"/>
        <end position="81"/>
    </location>
</feature>
<feature type="compositionally biased region" description="Low complexity" evidence="1">
    <location>
        <begin position="24"/>
        <end position="51"/>
    </location>
</feature>
<feature type="region of interest" description="Disordered" evidence="1">
    <location>
        <begin position="193"/>
        <end position="217"/>
    </location>
</feature>
<accession>A0A1B9GYV3</accession>
<evidence type="ECO:0000313" key="3">
    <source>
        <dbReference type="Proteomes" id="UP000092666"/>
    </source>
</evidence>
<dbReference type="OrthoDB" id="76224at2759"/>
<dbReference type="Gene3D" id="6.20.250.70">
    <property type="match status" value="1"/>
</dbReference>
<feature type="region of interest" description="Disordered" evidence="1">
    <location>
        <begin position="372"/>
        <end position="482"/>
    </location>
</feature>
<feature type="region of interest" description="Disordered" evidence="1">
    <location>
        <begin position="1"/>
        <end position="143"/>
    </location>
</feature>
<feature type="compositionally biased region" description="Basic and acidic residues" evidence="1">
    <location>
        <begin position="52"/>
        <end position="63"/>
    </location>
</feature>
<reference evidence="2 3" key="1">
    <citation type="submission" date="2013-07" db="EMBL/GenBank/DDBJ databases">
        <title>The Genome Sequence of Cryptococcus heveanensis BCC8398.</title>
        <authorList>
            <consortium name="The Broad Institute Genome Sequencing Platform"/>
            <person name="Cuomo C."/>
            <person name="Litvintseva A."/>
            <person name="Chen Y."/>
            <person name="Heitman J."/>
            <person name="Sun S."/>
            <person name="Springer D."/>
            <person name="Dromer F."/>
            <person name="Young S.K."/>
            <person name="Zeng Q."/>
            <person name="Gargeya S."/>
            <person name="Fitzgerald M."/>
            <person name="Abouelleil A."/>
            <person name="Alvarado L."/>
            <person name="Berlin A.M."/>
            <person name="Chapman S.B."/>
            <person name="Dewar J."/>
            <person name="Goldberg J."/>
            <person name="Griggs A."/>
            <person name="Gujja S."/>
            <person name="Hansen M."/>
            <person name="Howarth C."/>
            <person name="Imamovic A."/>
            <person name="Larimer J."/>
            <person name="McCowan C."/>
            <person name="Murphy C."/>
            <person name="Pearson M."/>
            <person name="Priest M."/>
            <person name="Roberts A."/>
            <person name="Saif S."/>
            <person name="Shea T."/>
            <person name="Sykes S."/>
            <person name="Wortman J."/>
            <person name="Nusbaum C."/>
            <person name="Birren B."/>
        </authorList>
    </citation>
    <scope>NUCLEOTIDE SEQUENCE [LARGE SCALE GENOMIC DNA]</scope>
    <source>
        <strain evidence="2 3">BCC8398</strain>
    </source>
</reference>
<keyword evidence="3" id="KW-1185">Reference proteome</keyword>
<feature type="region of interest" description="Disordered" evidence="1">
    <location>
        <begin position="244"/>
        <end position="265"/>
    </location>
</feature>
<feature type="compositionally biased region" description="Basic residues" evidence="1">
    <location>
        <begin position="472"/>
        <end position="482"/>
    </location>
</feature>